<dbReference type="NCBIfam" id="TIGR00167">
    <property type="entry name" value="cbbA"/>
    <property type="match status" value="1"/>
</dbReference>
<evidence type="ECO:0000256" key="3">
    <source>
        <dbReference type="PIRSR" id="PIRSR001359-3"/>
    </source>
</evidence>
<dbReference type="Proteomes" id="UP000229896">
    <property type="component" value="Unassembled WGS sequence"/>
</dbReference>
<reference evidence="5" key="1">
    <citation type="submission" date="2017-09" db="EMBL/GenBank/DDBJ databases">
        <title>Depth-based differentiation of microbial function through sediment-hosted aquifers and enrichment of novel symbionts in the deep terrestrial subsurface.</title>
        <authorList>
            <person name="Probst A.J."/>
            <person name="Ladd B."/>
            <person name="Jarett J.K."/>
            <person name="Geller-Mcgrath D.E."/>
            <person name="Sieber C.M.K."/>
            <person name="Emerson J.B."/>
            <person name="Anantharaman K."/>
            <person name="Thomas B.C."/>
            <person name="Malmstrom R."/>
            <person name="Stieglmeier M."/>
            <person name="Klingl A."/>
            <person name="Woyke T."/>
            <person name="Ryan C.M."/>
            <person name="Banfield J.F."/>
        </authorList>
    </citation>
    <scope>NUCLEOTIDE SEQUENCE [LARGE SCALE GENOMIC DNA]</scope>
</reference>
<dbReference type="CDD" id="cd00947">
    <property type="entry name" value="TBP_aldolase_IIB"/>
    <property type="match status" value="1"/>
</dbReference>
<organism evidence="4 5">
    <name type="scientific">Candidatus Berkelbacteria bacterium CG08_land_8_20_14_0_20_39_8</name>
    <dbReference type="NCBI Taxonomy" id="1974511"/>
    <lineage>
        <taxon>Bacteria</taxon>
        <taxon>Candidatus Berkelbacteria</taxon>
    </lineage>
</organism>
<proteinExistence type="predicted"/>
<name>A0A2M6YC00_9BACT</name>
<feature type="binding site" evidence="2">
    <location>
        <position position="178"/>
    </location>
    <ligand>
        <name>dihydroxyacetone phosphate</name>
        <dbReference type="ChEBI" id="CHEBI:57642"/>
    </ligand>
</feature>
<dbReference type="Pfam" id="PF01116">
    <property type="entry name" value="F_bP_aldolase"/>
    <property type="match status" value="1"/>
</dbReference>
<feature type="binding site" evidence="3">
    <location>
        <position position="103"/>
    </location>
    <ligand>
        <name>Zn(2+)</name>
        <dbReference type="ChEBI" id="CHEBI:29105"/>
        <label>2</label>
    </ligand>
</feature>
<dbReference type="PANTHER" id="PTHR30304">
    <property type="entry name" value="D-TAGATOSE-1,6-BISPHOSPHATE ALDOLASE"/>
    <property type="match status" value="1"/>
</dbReference>
<dbReference type="PIRSF" id="PIRSF001359">
    <property type="entry name" value="F_bP_aldolase_II"/>
    <property type="match status" value="1"/>
</dbReference>
<feature type="active site" description="Proton donor" evidence="1">
    <location>
        <position position="81"/>
    </location>
</feature>
<protein>
    <submittedName>
        <fullName evidence="4">Tagatose-bisphosphate aldolase</fullName>
    </submittedName>
</protein>
<dbReference type="GO" id="GO:0005975">
    <property type="term" value="P:carbohydrate metabolic process"/>
    <property type="evidence" value="ECO:0007669"/>
    <property type="project" value="InterPro"/>
</dbReference>
<evidence type="ECO:0000256" key="2">
    <source>
        <dbReference type="PIRSR" id="PIRSR001359-2"/>
    </source>
</evidence>
<keyword evidence="3" id="KW-0862">Zinc</keyword>
<dbReference type="GO" id="GO:0008270">
    <property type="term" value="F:zinc ion binding"/>
    <property type="evidence" value="ECO:0007669"/>
    <property type="project" value="InterPro"/>
</dbReference>
<evidence type="ECO:0000313" key="5">
    <source>
        <dbReference type="Proteomes" id="UP000229896"/>
    </source>
</evidence>
<evidence type="ECO:0000256" key="1">
    <source>
        <dbReference type="PIRSR" id="PIRSR001359-1"/>
    </source>
</evidence>
<feature type="binding site" evidence="3">
    <location>
        <position position="204"/>
    </location>
    <ligand>
        <name>Zn(2+)</name>
        <dbReference type="ChEBI" id="CHEBI:29105"/>
        <label>1</label>
        <note>catalytic</note>
    </ligand>
</feature>
<dbReference type="GO" id="GO:0016832">
    <property type="term" value="F:aldehyde-lyase activity"/>
    <property type="evidence" value="ECO:0007669"/>
    <property type="project" value="InterPro"/>
</dbReference>
<sequence>MFISLGELYKKANSDGVAVGAFNTNNLEVTQAIVEAAEKTGFPLIIATTPAAIKYAGLKEIFDIVKDLIDESKIPMLIHLDHGKDIELIKECLDAGYRSVMFDGSDLLYENNVSETKKVVELAHKYSAVVEAEVGVVGRGEEGREKILAKYSDPDIAADFVKLTGVDSLAVSIGNIHGAPENEKLNVDLLKEIHEKVSIPLVLHGASGVSRADIFAAIKNGIRKINIDTQLRRAFTESLKENVGDSDKDIRDFLANAKDDVKVVVEKYLKLFNNLE</sequence>
<dbReference type="EMBL" id="PEXI01000067">
    <property type="protein sequence ID" value="PIU24226.1"/>
    <property type="molecule type" value="Genomic_DNA"/>
</dbReference>
<comment type="cofactor">
    <cofactor evidence="3">
        <name>Zn(2+)</name>
        <dbReference type="ChEBI" id="CHEBI:29105"/>
    </cofactor>
    <text evidence="3">Binds 2 Zn(2+) ions per subunit. One is catalytic and the other provides a structural contribution.</text>
</comment>
<feature type="binding site" evidence="2">
    <location>
        <begin position="205"/>
        <end position="207"/>
    </location>
    <ligand>
        <name>dihydroxyacetone phosphate</name>
        <dbReference type="ChEBI" id="CHEBI:57642"/>
    </ligand>
</feature>
<dbReference type="InterPro" id="IPR000771">
    <property type="entry name" value="FBA_II"/>
</dbReference>
<feature type="binding site" evidence="3">
    <location>
        <position position="177"/>
    </location>
    <ligand>
        <name>Zn(2+)</name>
        <dbReference type="ChEBI" id="CHEBI:29105"/>
        <label>1</label>
        <note>catalytic</note>
    </ligand>
</feature>
<comment type="caution">
    <text evidence="4">The sequence shown here is derived from an EMBL/GenBank/DDBJ whole genome shotgun (WGS) entry which is preliminary data.</text>
</comment>
<feature type="binding site" evidence="3">
    <location>
        <position position="82"/>
    </location>
    <ligand>
        <name>Zn(2+)</name>
        <dbReference type="ChEBI" id="CHEBI:29105"/>
        <label>1</label>
        <note>catalytic</note>
    </ligand>
</feature>
<accession>A0A2M6YC00</accession>
<dbReference type="SUPFAM" id="SSF51569">
    <property type="entry name" value="Aldolase"/>
    <property type="match status" value="1"/>
</dbReference>
<dbReference type="InterPro" id="IPR013785">
    <property type="entry name" value="Aldolase_TIM"/>
</dbReference>
<feature type="binding site" evidence="2">
    <location>
        <begin position="226"/>
        <end position="229"/>
    </location>
    <ligand>
        <name>dihydroxyacetone phosphate</name>
        <dbReference type="ChEBI" id="CHEBI:57642"/>
    </ligand>
</feature>
<dbReference type="AlphaFoldDB" id="A0A2M6YC00"/>
<dbReference type="Gene3D" id="3.20.20.70">
    <property type="entry name" value="Aldolase class I"/>
    <property type="match status" value="1"/>
</dbReference>
<dbReference type="InterPro" id="IPR050246">
    <property type="entry name" value="Class_II_FBP_aldolase"/>
</dbReference>
<feature type="binding site" evidence="3">
    <location>
        <position position="133"/>
    </location>
    <ligand>
        <name>Zn(2+)</name>
        <dbReference type="ChEBI" id="CHEBI:29105"/>
        <label>2</label>
    </ligand>
</feature>
<evidence type="ECO:0000313" key="4">
    <source>
        <dbReference type="EMBL" id="PIU24226.1"/>
    </source>
</evidence>
<gene>
    <name evidence="4" type="primary">kbaY</name>
    <name evidence="4" type="synonym">agaY</name>
    <name evidence="4" type="ORF">COT12_02150</name>
</gene>
<keyword evidence="3" id="KW-0479">Metal-binding</keyword>
<dbReference type="PANTHER" id="PTHR30304:SF0">
    <property type="entry name" value="D-TAGATOSE-1,6-BISPHOSPHATE ALDOLASE SUBUNIT GATY-RELATED"/>
    <property type="match status" value="1"/>
</dbReference>